<accession>A0A5J4KWQ3</accession>
<evidence type="ECO:0000256" key="1">
    <source>
        <dbReference type="ARBA" id="ARBA00022801"/>
    </source>
</evidence>
<dbReference type="NCBIfam" id="TIGR00976">
    <property type="entry name" value="CocE_NonD"/>
    <property type="match status" value="1"/>
</dbReference>
<keyword evidence="1 3" id="KW-0378">Hydrolase</keyword>
<dbReference type="PANTHER" id="PTHR43056:SF10">
    <property type="entry name" value="COCE_NOND FAMILY, PUTATIVE (AFU_ORTHOLOGUE AFUA_7G00600)-RELATED"/>
    <property type="match status" value="1"/>
</dbReference>
<dbReference type="Gene3D" id="2.60.120.260">
    <property type="entry name" value="Galactose-binding domain-like"/>
    <property type="match status" value="1"/>
</dbReference>
<dbReference type="Gene3D" id="3.40.50.1820">
    <property type="entry name" value="alpha/beta hydrolase"/>
    <property type="match status" value="1"/>
</dbReference>
<sequence length="556" mass="62858">MMTSYPRELQIQFDQRVPMRDGITLSADIYMPVGNNGEPGIYPVILSRTPYMKAEISLETAKYFVRNGYIFVSMDVRGRGDSDGEFVPYFNEGRDGYDAIEWCAEQPWSNGSVGTIGASYGGRIQWLAAVERPPHLQAMIVLVPPSDPFVETPTGTPSPMHLCWLHLVSGRALQSMDVVEWEQVYEHLPLVTMDERVGRSIPSWRTEMQHTQLDAYWEPLCYQQRFDRVKVPVLHISGWYDDEQIGTPLNYAGMTAKGASAEVRASQRLLMGPWGHNTNADSRFGAVDFGSQAIIDLRGEQLRWYDHYLKGKTVDVGAPVHIFVMGKNEWRDEQEWPLARTQWTPFYLHSQGRANSRFGNGMLTRVKPAVEPVDTYLYDPANAVPFITDATSSQIGGPDDYSSLQRRDDVLVYVSEPLSEDVEVTGPIKVDLYAASSAPDTDFMAMLIDVWPNGFRQRLCDSMVRARFRNGMDKPELIEPGQIYHYTIDCWNVSQVFKAGHRICVQVTSSAFPKYDRNQNTGEPLGQTTELAIAEQRIYHDAEHPSAVVLPIIPAR</sequence>
<dbReference type="RefSeq" id="WP_233097903.1">
    <property type="nucleotide sequence ID" value="NZ_BKZW01000003.1"/>
</dbReference>
<dbReference type="Proteomes" id="UP000326912">
    <property type="component" value="Unassembled WGS sequence"/>
</dbReference>
<dbReference type="InterPro" id="IPR000383">
    <property type="entry name" value="Xaa-Pro-like_dom"/>
</dbReference>
<comment type="caution">
    <text evidence="3">The sequence shown here is derived from an EMBL/GenBank/DDBJ whole genome shotgun (WGS) entry which is preliminary data.</text>
</comment>
<dbReference type="PANTHER" id="PTHR43056">
    <property type="entry name" value="PEPTIDASE S9 PROLYL OLIGOPEPTIDASE"/>
    <property type="match status" value="1"/>
</dbReference>
<proteinExistence type="predicted"/>
<dbReference type="InterPro" id="IPR013736">
    <property type="entry name" value="Xaa-Pro_dipept_C"/>
</dbReference>
<dbReference type="InterPro" id="IPR008979">
    <property type="entry name" value="Galactose-bd-like_sf"/>
</dbReference>
<evidence type="ECO:0000259" key="2">
    <source>
        <dbReference type="SMART" id="SM00939"/>
    </source>
</evidence>
<evidence type="ECO:0000313" key="3">
    <source>
        <dbReference type="EMBL" id="GER90960.1"/>
    </source>
</evidence>
<dbReference type="InterPro" id="IPR005674">
    <property type="entry name" value="CocE/Ser_esterase"/>
</dbReference>
<dbReference type="Gene3D" id="1.10.3020.10">
    <property type="entry name" value="alpha-amino acid ester hydrolase ( Helical cap domain)"/>
    <property type="match status" value="1"/>
</dbReference>
<name>A0A5J4KWQ3_9CHLR</name>
<dbReference type="Pfam" id="PF08530">
    <property type="entry name" value="PepX_C"/>
    <property type="match status" value="1"/>
</dbReference>
<dbReference type="SUPFAM" id="SSF49785">
    <property type="entry name" value="Galactose-binding domain-like"/>
    <property type="match status" value="1"/>
</dbReference>
<gene>
    <name evidence="3" type="ORF">KDW_51220</name>
</gene>
<dbReference type="InterPro" id="IPR029058">
    <property type="entry name" value="AB_hydrolase_fold"/>
</dbReference>
<reference evidence="3 4" key="1">
    <citation type="submission" date="2019-10" db="EMBL/GenBank/DDBJ databases">
        <title>Dictyobacter vulcani sp. nov., within the class Ktedonobacteria, isolated from soil of volcanic Mt. Zao.</title>
        <authorList>
            <person name="Zheng Y."/>
            <person name="Wang C.M."/>
            <person name="Sakai Y."/>
            <person name="Abe K."/>
            <person name="Yokota A."/>
            <person name="Yabe S."/>
        </authorList>
    </citation>
    <scope>NUCLEOTIDE SEQUENCE [LARGE SCALE GENOMIC DNA]</scope>
    <source>
        <strain evidence="3 4">W12</strain>
    </source>
</reference>
<keyword evidence="4" id="KW-1185">Reference proteome</keyword>
<dbReference type="GO" id="GO:0008239">
    <property type="term" value="F:dipeptidyl-peptidase activity"/>
    <property type="evidence" value="ECO:0007669"/>
    <property type="project" value="InterPro"/>
</dbReference>
<dbReference type="InterPro" id="IPR050585">
    <property type="entry name" value="Xaa-Pro_dipeptidyl-ppase/CocE"/>
</dbReference>
<protein>
    <submittedName>
        <fullName evidence="3">Hydrolase</fullName>
    </submittedName>
</protein>
<organism evidence="3 4">
    <name type="scientific">Dictyobacter vulcani</name>
    <dbReference type="NCBI Taxonomy" id="2607529"/>
    <lineage>
        <taxon>Bacteria</taxon>
        <taxon>Bacillati</taxon>
        <taxon>Chloroflexota</taxon>
        <taxon>Ktedonobacteria</taxon>
        <taxon>Ktedonobacterales</taxon>
        <taxon>Dictyobacteraceae</taxon>
        <taxon>Dictyobacter</taxon>
    </lineage>
</organism>
<dbReference type="EMBL" id="BKZW01000003">
    <property type="protein sequence ID" value="GER90960.1"/>
    <property type="molecule type" value="Genomic_DNA"/>
</dbReference>
<feature type="domain" description="Xaa-Pro dipeptidyl-peptidase C-terminal" evidence="2">
    <location>
        <begin position="302"/>
        <end position="549"/>
    </location>
</feature>
<dbReference type="SUPFAM" id="SSF53474">
    <property type="entry name" value="alpha/beta-Hydrolases"/>
    <property type="match status" value="1"/>
</dbReference>
<evidence type="ECO:0000313" key="4">
    <source>
        <dbReference type="Proteomes" id="UP000326912"/>
    </source>
</evidence>
<dbReference type="Pfam" id="PF02129">
    <property type="entry name" value="Peptidase_S15"/>
    <property type="match status" value="1"/>
</dbReference>
<dbReference type="SMART" id="SM00939">
    <property type="entry name" value="PepX_C"/>
    <property type="match status" value="1"/>
</dbReference>
<dbReference type="AlphaFoldDB" id="A0A5J4KWQ3"/>